<dbReference type="Gene3D" id="3.30.1360.180">
    <property type="match status" value="1"/>
</dbReference>
<evidence type="ECO:0000256" key="1">
    <source>
        <dbReference type="SAM" id="Phobius"/>
    </source>
</evidence>
<reference evidence="2 3" key="1">
    <citation type="journal article" date="2021" name="BMC Biol.">
        <title>Horizontally acquired antibacterial genes associated with adaptive radiation of ladybird beetles.</title>
        <authorList>
            <person name="Li H.S."/>
            <person name="Tang X.F."/>
            <person name="Huang Y.H."/>
            <person name="Xu Z.Y."/>
            <person name="Chen M.L."/>
            <person name="Du X.Y."/>
            <person name="Qiu B.Y."/>
            <person name="Chen P.T."/>
            <person name="Zhang W."/>
            <person name="Slipinski A."/>
            <person name="Escalona H.E."/>
            <person name="Waterhouse R.M."/>
            <person name="Zwick A."/>
            <person name="Pang H."/>
        </authorList>
    </citation>
    <scope>NUCLEOTIDE SEQUENCE [LARGE SCALE GENOMIC DNA]</scope>
    <source>
        <strain evidence="2">SYSU2018</strain>
    </source>
</reference>
<dbReference type="PANTHER" id="PTHR10151">
    <property type="entry name" value="ECTONUCLEOTIDE PYROPHOSPHATASE/PHOSPHODIESTERASE"/>
    <property type="match status" value="1"/>
</dbReference>
<dbReference type="EMBL" id="JABFTP020000165">
    <property type="protein sequence ID" value="KAL3285000.1"/>
    <property type="molecule type" value="Genomic_DNA"/>
</dbReference>
<proteinExistence type="predicted"/>
<dbReference type="GO" id="GO:0016787">
    <property type="term" value="F:hydrolase activity"/>
    <property type="evidence" value="ECO:0007669"/>
    <property type="project" value="UniProtKB-ARBA"/>
</dbReference>
<keyword evidence="1" id="KW-0472">Membrane</keyword>
<organism evidence="2 3">
    <name type="scientific">Cryptolaemus montrouzieri</name>
    <dbReference type="NCBI Taxonomy" id="559131"/>
    <lineage>
        <taxon>Eukaryota</taxon>
        <taxon>Metazoa</taxon>
        <taxon>Ecdysozoa</taxon>
        <taxon>Arthropoda</taxon>
        <taxon>Hexapoda</taxon>
        <taxon>Insecta</taxon>
        <taxon>Pterygota</taxon>
        <taxon>Neoptera</taxon>
        <taxon>Endopterygota</taxon>
        <taxon>Coleoptera</taxon>
        <taxon>Polyphaga</taxon>
        <taxon>Cucujiformia</taxon>
        <taxon>Coccinelloidea</taxon>
        <taxon>Coccinellidae</taxon>
        <taxon>Scymninae</taxon>
        <taxon>Scymnini</taxon>
        <taxon>Cryptolaemus</taxon>
    </lineage>
</organism>
<dbReference type="Pfam" id="PF01663">
    <property type="entry name" value="Phosphodiest"/>
    <property type="match status" value="1"/>
</dbReference>
<keyword evidence="1" id="KW-1133">Transmembrane helix</keyword>
<keyword evidence="3" id="KW-1185">Reference proteome</keyword>
<name>A0ABD2P2J3_9CUCU</name>
<evidence type="ECO:0000313" key="3">
    <source>
        <dbReference type="Proteomes" id="UP001516400"/>
    </source>
</evidence>
<dbReference type="InterPro" id="IPR002591">
    <property type="entry name" value="Phosphodiest/P_Trfase"/>
</dbReference>
<sequence length="487" mass="56049">MLGMIRTAFLQYFFISFVYCLSDHPILIVVSYDAFRYNFFDTHHLPLTEQLRKHGTYADYLINVFPTKTFPNHHSIATGLYPEKHGVVGNSFWDQKQNKLINVSYELYHYNEEIVPIWRYNEDMGRGRYSASMMWPGAIYSYQNKNITYAQHFNMSMDWYERIDKVISWIKNPDKPANLIMVYFEEPDTHGHAFGPNSDVVENLLVKLDKITQYLEDQLQIHSLKSKVNVVHLSDHGLVPVLASNILNITQYLEPGTYERAGTSPLMDIIPKDGYEGQIYKNLKAAAEENENFDVYKKSEFLDRWHYKNNPRSPPILVMAKVGFALEDITENIPFYTSTYNISVTDNWEFGVHGYDYIVSDMNPFFMARGPKIKANHKVPTFHTVDLFNLFCRILELPTVNNDGSLSIIDGILLTEDSSTYTFSSVLLITVGGVLLALILISCAALVTLLMIKRQQNITTTAALNKRFPQTFTHTIEAQHLLDPEEA</sequence>
<dbReference type="PANTHER" id="PTHR10151:SF120">
    <property type="entry name" value="BIS(5'-ADENOSYL)-TRIPHOSPHATASE"/>
    <property type="match status" value="1"/>
</dbReference>
<protein>
    <submittedName>
        <fullName evidence="2">Uncharacterized protein</fullName>
    </submittedName>
</protein>
<dbReference type="InterPro" id="IPR017850">
    <property type="entry name" value="Alkaline_phosphatase_core_sf"/>
</dbReference>
<comment type="caution">
    <text evidence="2">The sequence shown here is derived from an EMBL/GenBank/DDBJ whole genome shotgun (WGS) entry which is preliminary data.</text>
</comment>
<dbReference type="Gene3D" id="3.40.720.10">
    <property type="entry name" value="Alkaline Phosphatase, subunit A"/>
    <property type="match status" value="1"/>
</dbReference>
<evidence type="ECO:0000313" key="2">
    <source>
        <dbReference type="EMBL" id="KAL3285000.1"/>
    </source>
</evidence>
<dbReference type="Proteomes" id="UP001516400">
    <property type="component" value="Unassembled WGS sequence"/>
</dbReference>
<accession>A0ABD2P2J3</accession>
<keyword evidence="1" id="KW-0812">Transmembrane</keyword>
<dbReference type="AlphaFoldDB" id="A0ABD2P2J3"/>
<dbReference type="CDD" id="cd16018">
    <property type="entry name" value="Enpp"/>
    <property type="match status" value="1"/>
</dbReference>
<feature type="transmembrane region" description="Helical" evidence="1">
    <location>
        <begin position="426"/>
        <end position="452"/>
    </location>
</feature>
<dbReference type="SUPFAM" id="SSF53649">
    <property type="entry name" value="Alkaline phosphatase-like"/>
    <property type="match status" value="1"/>
</dbReference>
<gene>
    <name evidence="2" type="ORF">HHI36_019129</name>
</gene>